<evidence type="ECO:0000313" key="1">
    <source>
        <dbReference type="EMBL" id="WIM92634.1"/>
    </source>
</evidence>
<dbReference type="Proteomes" id="UP001240150">
    <property type="component" value="Chromosome"/>
</dbReference>
<accession>A0ABY8W452</accession>
<proteinExistence type="predicted"/>
<organism evidence="1 2">
    <name type="scientific">Actinoplanes oblitus</name>
    <dbReference type="NCBI Taxonomy" id="3040509"/>
    <lineage>
        <taxon>Bacteria</taxon>
        <taxon>Bacillati</taxon>
        <taxon>Actinomycetota</taxon>
        <taxon>Actinomycetes</taxon>
        <taxon>Micromonosporales</taxon>
        <taxon>Micromonosporaceae</taxon>
        <taxon>Actinoplanes</taxon>
    </lineage>
</organism>
<reference evidence="1 2" key="1">
    <citation type="submission" date="2023-06" db="EMBL/GenBank/DDBJ databases">
        <authorList>
            <person name="Yushchuk O."/>
            <person name="Binda E."/>
            <person name="Ruckert-Reed C."/>
            <person name="Fedorenko V."/>
            <person name="Kalinowski J."/>
            <person name="Marinelli F."/>
        </authorList>
    </citation>
    <scope>NUCLEOTIDE SEQUENCE [LARGE SCALE GENOMIC DNA]</scope>
    <source>
        <strain evidence="1 2">NRRL 3884</strain>
    </source>
</reference>
<evidence type="ECO:0000313" key="2">
    <source>
        <dbReference type="Proteomes" id="UP001240150"/>
    </source>
</evidence>
<keyword evidence="2" id="KW-1185">Reference proteome</keyword>
<sequence length="93" mass="10162">MTQNSQSEPTRAQAVQRFAHRLAGIRHLTAAPETVLDLAPLTALPALKDLWVTPPAPGLDLTPLRGKRVTVHLARAISPDSVVRPDGLRIQRF</sequence>
<dbReference type="RefSeq" id="WP_284913841.1">
    <property type="nucleotide sequence ID" value="NZ_CP126980.1"/>
</dbReference>
<gene>
    <name evidence="1" type="ORF">ACTOB_004586</name>
</gene>
<name>A0ABY8W452_9ACTN</name>
<protein>
    <submittedName>
        <fullName evidence="1">Uncharacterized protein</fullName>
    </submittedName>
</protein>
<dbReference type="EMBL" id="CP126980">
    <property type="protein sequence ID" value="WIM92634.1"/>
    <property type="molecule type" value="Genomic_DNA"/>
</dbReference>